<accession>A0A378TER2</accession>
<dbReference type="EMBL" id="UGQT01000001">
    <property type="protein sequence ID" value="STZ59301.1"/>
    <property type="molecule type" value="Genomic_DNA"/>
</dbReference>
<reference evidence="2 3" key="1">
    <citation type="submission" date="2018-06" db="EMBL/GenBank/DDBJ databases">
        <authorList>
            <consortium name="Pathogen Informatics"/>
            <person name="Doyle S."/>
        </authorList>
    </citation>
    <scope>NUCLEOTIDE SEQUENCE [LARGE SCALE GENOMIC DNA]</scope>
    <source>
        <strain evidence="2 3">NCTC10821</strain>
    </source>
</reference>
<gene>
    <name evidence="2" type="ORF">NCTC10821_02827</name>
</gene>
<evidence type="ECO:0000313" key="3">
    <source>
        <dbReference type="Proteomes" id="UP000254978"/>
    </source>
</evidence>
<sequence length="155" mass="16695">MAPVRTLDRRWWVAIAAVAVVAVAFVVSEVFFRGPSQECRPVVELLEFNKAQSEQIAAHAGDADTLPTVADDAAYQQWADGLAQRAQQINDPNLSGTAIRLADLASQFVAKLPQMRAAAETHTPGAPTPDVVHDMNFLNARISQETAELTAACVN</sequence>
<keyword evidence="1" id="KW-1133">Transmembrane helix</keyword>
<feature type="transmembrane region" description="Helical" evidence="1">
    <location>
        <begin position="12"/>
        <end position="32"/>
    </location>
</feature>
<keyword evidence="3" id="KW-1185">Reference proteome</keyword>
<dbReference type="AlphaFoldDB" id="A0A378TER2"/>
<keyword evidence="1" id="KW-0812">Transmembrane</keyword>
<evidence type="ECO:0000313" key="2">
    <source>
        <dbReference type="EMBL" id="STZ59301.1"/>
    </source>
</evidence>
<organism evidence="2 3">
    <name type="scientific">Mycolicibacterium tokaiense</name>
    <dbReference type="NCBI Taxonomy" id="39695"/>
    <lineage>
        <taxon>Bacteria</taxon>
        <taxon>Bacillati</taxon>
        <taxon>Actinomycetota</taxon>
        <taxon>Actinomycetes</taxon>
        <taxon>Mycobacteriales</taxon>
        <taxon>Mycobacteriaceae</taxon>
        <taxon>Mycolicibacterium</taxon>
    </lineage>
</organism>
<evidence type="ECO:0000256" key="1">
    <source>
        <dbReference type="SAM" id="Phobius"/>
    </source>
</evidence>
<name>A0A378TER2_9MYCO</name>
<dbReference type="Proteomes" id="UP000254978">
    <property type="component" value="Unassembled WGS sequence"/>
</dbReference>
<proteinExistence type="predicted"/>
<protein>
    <submittedName>
        <fullName evidence="2">Uncharacterized protein</fullName>
    </submittedName>
</protein>
<keyword evidence="1" id="KW-0472">Membrane</keyword>